<gene>
    <name evidence="4" type="ORF">SAMN05421748_10850</name>
</gene>
<feature type="domain" description="MDMPI C-terminal" evidence="2">
    <location>
        <begin position="228"/>
        <end position="319"/>
    </location>
</feature>
<dbReference type="PANTHER" id="PTHR40758">
    <property type="entry name" value="CONSERVED PROTEIN"/>
    <property type="match status" value="1"/>
</dbReference>
<evidence type="ECO:0000256" key="1">
    <source>
        <dbReference type="SAM" id="MobiDB-lite"/>
    </source>
</evidence>
<sequence>MRIDEHLQFLRGDGEAMAGIAERAGLDAVVPPCPGWRVRDVLLHLGGVHRWAAAHVSERRERPIGPEEESRFFESVSDDALIDWFRSGHSALVGTLTGADPALACWSFLPAPSPLAFWTRRQAHETAVHRADVESAVVRRADVESAVVRRADVESAVVRRADVESAAVRRADVESAAGRRTGPSGRAGYPQAAGRPQGTDMISGFFVTMGQDGGPQGRAGAAVGRAAFAVDGVEELLRGFFARRPERLTCEPPVAIALSATDVEAAWTVRMDGGGLHVSDGAGPATLALSGTAADLYLLLWNRIGPEKLTAEGDLGALDVWRARATVKWS</sequence>
<dbReference type="NCBIfam" id="TIGR03083">
    <property type="entry name" value="maleylpyruvate isomerase family mycothiol-dependent enzyme"/>
    <property type="match status" value="1"/>
</dbReference>
<organism evidence="4 5">
    <name type="scientific">Paractinoplanes atraurantiacus</name>
    <dbReference type="NCBI Taxonomy" id="1036182"/>
    <lineage>
        <taxon>Bacteria</taxon>
        <taxon>Bacillati</taxon>
        <taxon>Actinomycetota</taxon>
        <taxon>Actinomycetes</taxon>
        <taxon>Micromonosporales</taxon>
        <taxon>Micromonosporaceae</taxon>
        <taxon>Paractinoplanes</taxon>
    </lineage>
</organism>
<dbReference type="InterPro" id="IPR034660">
    <property type="entry name" value="DinB/YfiT-like"/>
</dbReference>
<dbReference type="PANTHER" id="PTHR40758:SF1">
    <property type="entry name" value="CONSERVED PROTEIN"/>
    <property type="match status" value="1"/>
</dbReference>
<dbReference type="GO" id="GO:0046872">
    <property type="term" value="F:metal ion binding"/>
    <property type="evidence" value="ECO:0007669"/>
    <property type="project" value="InterPro"/>
</dbReference>
<reference evidence="4 5" key="1">
    <citation type="submission" date="2017-09" db="EMBL/GenBank/DDBJ databases">
        <authorList>
            <person name="Ehlers B."/>
            <person name="Leendertz F.H."/>
        </authorList>
    </citation>
    <scope>NUCLEOTIDE SEQUENCE [LARGE SCALE GENOMIC DNA]</scope>
    <source>
        <strain evidence="4 5">CGMCC 4.6857</strain>
    </source>
</reference>
<evidence type="ECO:0000259" key="2">
    <source>
        <dbReference type="Pfam" id="PF07398"/>
    </source>
</evidence>
<evidence type="ECO:0000313" key="5">
    <source>
        <dbReference type="Proteomes" id="UP000219612"/>
    </source>
</evidence>
<evidence type="ECO:0000259" key="3">
    <source>
        <dbReference type="Pfam" id="PF11716"/>
    </source>
</evidence>
<accession>A0A285IIT9</accession>
<dbReference type="Pfam" id="PF11716">
    <property type="entry name" value="MDMPI_N"/>
    <property type="match status" value="1"/>
</dbReference>
<dbReference type="InterPro" id="IPR010872">
    <property type="entry name" value="MDMPI_C-term_domain"/>
</dbReference>
<dbReference type="GO" id="GO:0005886">
    <property type="term" value="C:plasma membrane"/>
    <property type="evidence" value="ECO:0007669"/>
    <property type="project" value="TreeGrafter"/>
</dbReference>
<dbReference type="RefSeq" id="WP_097321600.1">
    <property type="nucleotide sequence ID" value="NZ_OBDY01000008.1"/>
</dbReference>
<dbReference type="Proteomes" id="UP000219612">
    <property type="component" value="Unassembled WGS sequence"/>
</dbReference>
<evidence type="ECO:0000313" key="4">
    <source>
        <dbReference type="EMBL" id="SNY46996.1"/>
    </source>
</evidence>
<feature type="domain" description="Mycothiol-dependent maleylpyruvate isomerase metal-binding" evidence="3">
    <location>
        <begin position="22"/>
        <end position="133"/>
    </location>
</feature>
<name>A0A285IIT9_9ACTN</name>
<dbReference type="OrthoDB" id="3671213at2"/>
<feature type="region of interest" description="Disordered" evidence="1">
    <location>
        <begin position="174"/>
        <end position="194"/>
    </location>
</feature>
<proteinExistence type="predicted"/>
<dbReference type="InterPro" id="IPR024344">
    <property type="entry name" value="MDMPI_metal-binding"/>
</dbReference>
<dbReference type="Gene3D" id="1.20.120.450">
    <property type="entry name" value="dinb family like domain"/>
    <property type="match status" value="1"/>
</dbReference>
<dbReference type="AlphaFoldDB" id="A0A285IIT9"/>
<protein>
    <submittedName>
        <fullName evidence="4">TIGR03083 family protein</fullName>
    </submittedName>
</protein>
<dbReference type="EMBL" id="OBDY01000008">
    <property type="protein sequence ID" value="SNY46996.1"/>
    <property type="molecule type" value="Genomic_DNA"/>
</dbReference>
<dbReference type="Pfam" id="PF07398">
    <property type="entry name" value="MDMPI_C"/>
    <property type="match status" value="1"/>
</dbReference>
<dbReference type="InterPro" id="IPR017517">
    <property type="entry name" value="Maleyloyr_isom"/>
</dbReference>
<dbReference type="SUPFAM" id="SSF109854">
    <property type="entry name" value="DinB/YfiT-like putative metalloenzymes"/>
    <property type="match status" value="1"/>
</dbReference>
<keyword evidence="5" id="KW-1185">Reference proteome</keyword>